<sequence length="120" mass="13242">MVPPLSGAQSLKTGSDQRCRRYSEPNGLVMKLTHHAKIRKVQNSSVTKNFTHGINSRGFDLATVLDLDDKIEGFPAVFIISNCQDSVPLAVAFRAVKEHVAVNPEVLMPHDTETFIMHGD</sequence>
<reference evidence="2 3" key="1">
    <citation type="submission" date="2021-06" db="EMBL/GenBank/DDBJ databases">
        <title>Caerostris darwini draft genome.</title>
        <authorList>
            <person name="Kono N."/>
            <person name="Arakawa K."/>
        </authorList>
    </citation>
    <scope>NUCLEOTIDE SEQUENCE [LARGE SCALE GENOMIC DNA]</scope>
</reference>
<dbReference type="EMBL" id="BPLQ01000347">
    <property type="protein sequence ID" value="GIX70220.1"/>
    <property type="molecule type" value="Genomic_DNA"/>
</dbReference>
<accession>A0AAV4MEE0</accession>
<evidence type="ECO:0000313" key="2">
    <source>
        <dbReference type="EMBL" id="GIX70220.1"/>
    </source>
</evidence>
<dbReference type="Proteomes" id="UP001054837">
    <property type="component" value="Unassembled WGS sequence"/>
</dbReference>
<keyword evidence="3" id="KW-1185">Reference proteome</keyword>
<comment type="caution">
    <text evidence="2">The sequence shown here is derived from an EMBL/GenBank/DDBJ whole genome shotgun (WGS) entry which is preliminary data.</text>
</comment>
<evidence type="ECO:0000313" key="3">
    <source>
        <dbReference type="Proteomes" id="UP001054837"/>
    </source>
</evidence>
<proteinExistence type="predicted"/>
<organism evidence="2 3">
    <name type="scientific">Caerostris darwini</name>
    <dbReference type="NCBI Taxonomy" id="1538125"/>
    <lineage>
        <taxon>Eukaryota</taxon>
        <taxon>Metazoa</taxon>
        <taxon>Ecdysozoa</taxon>
        <taxon>Arthropoda</taxon>
        <taxon>Chelicerata</taxon>
        <taxon>Arachnida</taxon>
        <taxon>Araneae</taxon>
        <taxon>Araneomorphae</taxon>
        <taxon>Entelegynae</taxon>
        <taxon>Araneoidea</taxon>
        <taxon>Araneidae</taxon>
        <taxon>Caerostris</taxon>
    </lineage>
</organism>
<feature type="region of interest" description="Disordered" evidence="1">
    <location>
        <begin position="1"/>
        <end position="20"/>
    </location>
</feature>
<evidence type="ECO:0000256" key="1">
    <source>
        <dbReference type="SAM" id="MobiDB-lite"/>
    </source>
</evidence>
<dbReference type="AlphaFoldDB" id="A0AAV4MEE0"/>
<protein>
    <submittedName>
        <fullName evidence="2">Uncharacterized protein</fullName>
    </submittedName>
</protein>
<name>A0AAV4MEE0_9ARAC</name>
<gene>
    <name evidence="2" type="ORF">CDAR_530561</name>
</gene>